<gene>
    <name evidence="1" type="ORF">HL667_09775</name>
</gene>
<dbReference type="EMBL" id="JABFDN010000002">
    <property type="protein sequence ID" value="NPU65282.1"/>
    <property type="molecule type" value="Genomic_DNA"/>
</dbReference>
<evidence type="ECO:0000313" key="1">
    <source>
        <dbReference type="EMBL" id="NPU65282.1"/>
    </source>
</evidence>
<protein>
    <submittedName>
        <fullName evidence="1">Uncharacterized protein</fullName>
    </submittedName>
</protein>
<dbReference type="Proteomes" id="UP000886476">
    <property type="component" value="Unassembled WGS sequence"/>
</dbReference>
<dbReference type="RefSeq" id="WP_172110335.1">
    <property type="nucleotide sequence ID" value="NZ_JABFDM010000004.1"/>
</dbReference>
<evidence type="ECO:0000313" key="2">
    <source>
        <dbReference type="Proteomes" id="UP000886476"/>
    </source>
</evidence>
<organism evidence="1 2">
    <name type="scientific">Bradyrhizobium aeschynomenes</name>
    <dbReference type="NCBI Taxonomy" id="2734909"/>
    <lineage>
        <taxon>Bacteria</taxon>
        <taxon>Pseudomonadati</taxon>
        <taxon>Pseudomonadota</taxon>
        <taxon>Alphaproteobacteria</taxon>
        <taxon>Hyphomicrobiales</taxon>
        <taxon>Nitrobacteraceae</taxon>
        <taxon>Bradyrhizobium</taxon>
    </lineage>
</organism>
<reference evidence="1" key="1">
    <citation type="submission" date="2020-05" db="EMBL/GenBank/DDBJ databases">
        <title>Nod-independent and nitrogen-fixing Bradyrhizobium aeschynomene sp. nov. isolated from nodules of Aeschynomene indica.</title>
        <authorList>
            <person name="Zhang Z."/>
        </authorList>
    </citation>
    <scope>NUCLEOTIDE SEQUENCE</scope>
    <source>
        <strain evidence="1">83012</strain>
    </source>
</reference>
<name>A0ABX2CAL0_9BRAD</name>
<accession>A0ABX2CAL0</accession>
<keyword evidence="2" id="KW-1185">Reference proteome</keyword>
<sequence>MSCCLWSASAAAEVLSGREFQNLLAGGPEGTTIVFRGGTDKLFFSPTLKNRLRASPELGPDFIRQKILRSTVAEGVFVSASIENGKPRMISGIAGIAADSDSGHGILTLLQTFPDDTSLKAFEKRDRLYAVVIVEDAPGGVVCRKSQWEKLFALKGDPKMTTVPCEFLVGNAITPSAAP</sequence>
<proteinExistence type="predicted"/>
<comment type="caution">
    <text evidence="1">The sequence shown here is derived from an EMBL/GenBank/DDBJ whole genome shotgun (WGS) entry which is preliminary data.</text>
</comment>